<protein>
    <recommendedName>
        <fullName evidence="2">Trypanosoma Tc-38 (p38) protein domain-containing protein</fullName>
    </recommendedName>
</protein>
<evidence type="ECO:0000259" key="2">
    <source>
        <dbReference type="Pfam" id="PF20054"/>
    </source>
</evidence>
<proteinExistence type="predicted"/>
<dbReference type="OrthoDB" id="275416at2759"/>
<feature type="domain" description="Trypanosoma Tc-38 (p38) protein" evidence="2">
    <location>
        <begin position="2"/>
        <end position="62"/>
    </location>
</feature>
<sequence>MGQPAHDILLAVGILRGYTSPMWIMELQLKYLNAELRRGAEKLAVAAPDMSGLIVSLSALPTPCIKELLSELKNTRRGGLGQDVYYLYSVNGWEVMRSRVLVKNMMALEDQKYPFHFVNANDLQLQKPRYAAYVRKYILRNHKPIGENLLKQESDAEEDGRKSSKTVVQRARRKDGVTFNFFFANDATLRRYYNAACTKQPHLLMPSVRSVAIVNGNLVGRRDEAVLRAFALKNKLSSPIWLTENLAKRLGVHILPKYRNKYVRIGSGAAEANEEDSKADSFYNIDDFAKPSEILSLFPKSSKHAHFMLDAKWRPVVGKQRQEFLKSLGRKTPLWVSVNECLMSGFEVKPNVPSIRFPSAHSSRGEGKGRARGGQGGSRLYNSQYTSDPVRVIGLSTDYVRPQGLHL</sequence>
<dbReference type="AlphaFoldDB" id="A0A7G2CAY2"/>
<dbReference type="EMBL" id="LR877150">
    <property type="protein sequence ID" value="CAD2216077.1"/>
    <property type="molecule type" value="Genomic_DNA"/>
</dbReference>
<evidence type="ECO:0000256" key="1">
    <source>
        <dbReference type="SAM" id="MobiDB-lite"/>
    </source>
</evidence>
<keyword evidence="4" id="KW-1185">Reference proteome</keyword>
<dbReference type="Proteomes" id="UP000515908">
    <property type="component" value="Chromosome 06"/>
</dbReference>
<evidence type="ECO:0000313" key="3">
    <source>
        <dbReference type="EMBL" id="CAD2216077.1"/>
    </source>
</evidence>
<reference evidence="3 4" key="1">
    <citation type="submission" date="2020-08" db="EMBL/GenBank/DDBJ databases">
        <authorList>
            <person name="Newling K."/>
            <person name="Davey J."/>
            <person name="Forrester S."/>
        </authorList>
    </citation>
    <scope>NUCLEOTIDE SEQUENCE [LARGE SCALE GENOMIC DNA]</scope>
    <source>
        <strain evidence="4">Crithidia deanei Carvalho (ATCC PRA-265)</strain>
    </source>
</reference>
<dbReference type="VEuPathDB" id="TriTrypDB:ADEAN_000353800"/>
<dbReference type="InterPro" id="IPR045399">
    <property type="entry name" value="Tc-38"/>
</dbReference>
<accession>A0A7G2CAY2</accession>
<gene>
    <name evidence="3" type="ORF">ADEAN_000353800</name>
</gene>
<organism evidence="3 4">
    <name type="scientific">Angomonas deanei</name>
    <dbReference type="NCBI Taxonomy" id="59799"/>
    <lineage>
        <taxon>Eukaryota</taxon>
        <taxon>Discoba</taxon>
        <taxon>Euglenozoa</taxon>
        <taxon>Kinetoplastea</taxon>
        <taxon>Metakinetoplastina</taxon>
        <taxon>Trypanosomatida</taxon>
        <taxon>Trypanosomatidae</taxon>
        <taxon>Strigomonadinae</taxon>
        <taxon>Angomonas</taxon>
    </lineage>
</organism>
<name>A0A7G2CAY2_9TRYP</name>
<feature type="region of interest" description="Disordered" evidence="1">
    <location>
        <begin position="357"/>
        <end position="383"/>
    </location>
</feature>
<evidence type="ECO:0000313" key="4">
    <source>
        <dbReference type="Proteomes" id="UP000515908"/>
    </source>
</evidence>
<feature type="domain" description="Trypanosoma Tc-38 (p38) protein" evidence="2">
    <location>
        <begin position="215"/>
        <end position="291"/>
    </location>
</feature>
<dbReference type="Pfam" id="PF20054">
    <property type="entry name" value="Tc-38"/>
    <property type="match status" value="2"/>
</dbReference>